<name>A0A5C2S175_9APHY</name>
<proteinExistence type="predicted"/>
<accession>A0A5C2S175</accession>
<evidence type="ECO:0000313" key="3">
    <source>
        <dbReference type="EMBL" id="RPD57152.1"/>
    </source>
</evidence>
<organism evidence="3 4">
    <name type="scientific">Lentinus tigrinus ALCF2SS1-6</name>
    <dbReference type="NCBI Taxonomy" id="1328759"/>
    <lineage>
        <taxon>Eukaryota</taxon>
        <taxon>Fungi</taxon>
        <taxon>Dikarya</taxon>
        <taxon>Basidiomycota</taxon>
        <taxon>Agaricomycotina</taxon>
        <taxon>Agaricomycetes</taxon>
        <taxon>Polyporales</taxon>
        <taxon>Polyporaceae</taxon>
        <taxon>Lentinus</taxon>
    </lineage>
</organism>
<feature type="coiled-coil region" evidence="1">
    <location>
        <begin position="80"/>
        <end position="121"/>
    </location>
</feature>
<dbReference type="Proteomes" id="UP000313359">
    <property type="component" value="Unassembled WGS sequence"/>
</dbReference>
<protein>
    <submittedName>
        <fullName evidence="3">Uncharacterized protein</fullName>
    </submittedName>
</protein>
<reference evidence="3" key="1">
    <citation type="journal article" date="2018" name="Genome Biol. Evol.">
        <title>Genomics and development of Lentinus tigrinus, a white-rot wood-decaying mushroom with dimorphic fruiting bodies.</title>
        <authorList>
            <person name="Wu B."/>
            <person name="Xu Z."/>
            <person name="Knudson A."/>
            <person name="Carlson A."/>
            <person name="Chen N."/>
            <person name="Kovaka S."/>
            <person name="LaButti K."/>
            <person name="Lipzen A."/>
            <person name="Pennachio C."/>
            <person name="Riley R."/>
            <person name="Schakwitz W."/>
            <person name="Umezawa K."/>
            <person name="Ohm R.A."/>
            <person name="Grigoriev I.V."/>
            <person name="Nagy L.G."/>
            <person name="Gibbons J."/>
            <person name="Hibbett D."/>
        </authorList>
    </citation>
    <scope>NUCLEOTIDE SEQUENCE [LARGE SCALE GENOMIC DNA]</scope>
    <source>
        <strain evidence="3">ALCF2SS1-6</strain>
    </source>
</reference>
<evidence type="ECO:0000256" key="2">
    <source>
        <dbReference type="SAM" id="MobiDB-lite"/>
    </source>
</evidence>
<keyword evidence="4" id="KW-1185">Reference proteome</keyword>
<gene>
    <name evidence="3" type="ORF">L227DRAFT_614018</name>
</gene>
<evidence type="ECO:0000256" key="1">
    <source>
        <dbReference type="SAM" id="Coils"/>
    </source>
</evidence>
<dbReference type="AlphaFoldDB" id="A0A5C2S175"/>
<evidence type="ECO:0000313" key="4">
    <source>
        <dbReference type="Proteomes" id="UP000313359"/>
    </source>
</evidence>
<feature type="region of interest" description="Disordered" evidence="2">
    <location>
        <begin position="148"/>
        <end position="168"/>
    </location>
</feature>
<sequence>MFLCGHVVCGRCFHHLPQHDKKCPLPCDDSKRGTFLPIKLHFEDDTAAADLDRTALRHIKALEHTYQQNEDISAQLSLQIARMERKVAVQTQRLHAHRENLDRALNEAKQVECNITEAMILCRNELEAMKPPSVLPADEEHVVIPRLRSPGSSEVASLGDAGPSPVCV</sequence>
<keyword evidence="1" id="KW-0175">Coiled coil</keyword>
<dbReference type="EMBL" id="ML122283">
    <property type="protein sequence ID" value="RPD57152.1"/>
    <property type="molecule type" value="Genomic_DNA"/>
</dbReference>